<reference evidence="1" key="1">
    <citation type="submission" date="2021-03" db="EMBL/GenBank/DDBJ databases">
        <title>Evolutionary priming and transition to the ectomycorrhizal habit in an iconic lineage of mushroom-forming fungi: is preadaptation a requirement?</title>
        <authorList>
            <consortium name="DOE Joint Genome Institute"/>
            <person name="Looney B.P."/>
            <person name="Miyauchi S."/>
            <person name="Morin E."/>
            <person name="Drula E."/>
            <person name="Courty P.E."/>
            <person name="Chicoki N."/>
            <person name="Fauchery L."/>
            <person name="Kohler A."/>
            <person name="Kuo A."/>
            <person name="LaButti K."/>
            <person name="Pangilinan J."/>
            <person name="Lipzen A."/>
            <person name="Riley R."/>
            <person name="Andreopoulos W."/>
            <person name="He G."/>
            <person name="Johnson J."/>
            <person name="Barry K.W."/>
            <person name="Grigoriev I.V."/>
            <person name="Nagy L."/>
            <person name="Hibbett D."/>
            <person name="Henrissat B."/>
            <person name="Matheny P.B."/>
            <person name="Labbe J."/>
            <person name="Martin A.F."/>
        </authorList>
    </citation>
    <scope>NUCLEOTIDE SEQUENCE</scope>
    <source>
        <strain evidence="1">BPL698</strain>
    </source>
</reference>
<proteinExistence type="predicted"/>
<sequence length="109" mass="11861">MLSTVIRTATQSLRQARTRTYTAATRAQASAPSSKLDEGEQAIRDKLSEHFQPSELLVQDVSGGCGTFYAITIASAAFKGIPVVKQHRLVNEVLKKEIEGIHGLQVHTV</sequence>
<name>A0ACC0UH63_9AGAM</name>
<evidence type="ECO:0000313" key="1">
    <source>
        <dbReference type="EMBL" id="KAI9510988.1"/>
    </source>
</evidence>
<dbReference type="Proteomes" id="UP001207468">
    <property type="component" value="Unassembled WGS sequence"/>
</dbReference>
<gene>
    <name evidence="1" type="ORF">F5148DRAFT_945286</name>
</gene>
<protein>
    <submittedName>
        <fullName evidence="1">Bola protein</fullName>
    </submittedName>
</protein>
<comment type="caution">
    <text evidence="1">The sequence shown here is derived from an EMBL/GenBank/DDBJ whole genome shotgun (WGS) entry which is preliminary data.</text>
</comment>
<dbReference type="EMBL" id="JAGFNK010000030">
    <property type="protein sequence ID" value="KAI9510988.1"/>
    <property type="molecule type" value="Genomic_DNA"/>
</dbReference>
<organism evidence="1 2">
    <name type="scientific">Russula earlei</name>
    <dbReference type="NCBI Taxonomy" id="71964"/>
    <lineage>
        <taxon>Eukaryota</taxon>
        <taxon>Fungi</taxon>
        <taxon>Dikarya</taxon>
        <taxon>Basidiomycota</taxon>
        <taxon>Agaricomycotina</taxon>
        <taxon>Agaricomycetes</taxon>
        <taxon>Russulales</taxon>
        <taxon>Russulaceae</taxon>
        <taxon>Russula</taxon>
    </lineage>
</organism>
<accession>A0ACC0UH63</accession>
<evidence type="ECO:0000313" key="2">
    <source>
        <dbReference type="Proteomes" id="UP001207468"/>
    </source>
</evidence>
<feature type="non-terminal residue" evidence="1">
    <location>
        <position position="109"/>
    </location>
</feature>
<keyword evidence="2" id="KW-1185">Reference proteome</keyword>